<dbReference type="Gramene" id="AET2Gv20752700.4">
    <property type="protein sequence ID" value="AET2Gv20752700.4"/>
    <property type="gene ID" value="AET2Gv20752700"/>
</dbReference>
<name>A0A453C6V2_AEGTS</name>
<organism evidence="1 2">
    <name type="scientific">Aegilops tauschii subsp. strangulata</name>
    <name type="common">Goatgrass</name>
    <dbReference type="NCBI Taxonomy" id="200361"/>
    <lineage>
        <taxon>Eukaryota</taxon>
        <taxon>Viridiplantae</taxon>
        <taxon>Streptophyta</taxon>
        <taxon>Embryophyta</taxon>
        <taxon>Tracheophyta</taxon>
        <taxon>Spermatophyta</taxon>
        <taxon>Magnoliopsida</taxon>
        <taxon>Liliopsida</taxon>
        <taxon>Poales</taxon>
        <taxon>Poaceae</taxon>
        <taxon>BOP clade</taxon>
        <taxon>Pooideae</taxon>
        <taxon>Triticodae</taxon>
        <taxon>Triticeae</taxon>
        <taxon>Triticinae</taxon>
        <taxon>Aegilops</taxon>
    </lineage>
</organism>
<dbReference type="AlphaFoldDB" id="A0A453C6V2"/>
<evidence type="ECO:0000313" key="2">
    <source>
        <dbReference type="Proteomes" id="UP000015105"/>
    </source>
</evidence>
<protein>
    <submittedName>
        <fullName evidence="1">Uncharacterized protein</fullName>
    </submittedName>
</protein>
<evidence type="ECO:0000313" key="1">
    <source>
        <dbReference type="EnsemblPlants" id="AET2Gv20752700.4"/>
    </source>
</evidence>
<reference evidence="1" key="3">
    <citation type="journal article" date="2017" name="Nature">
        <title>Genome sequence of the progenitor of the wheat D genome Aegilops tauschii.</title>
        <authorList>
            <person name="Luo M.C."/>
            <person name="Gu Y.Q."/>
            <person name="Puiu D."/>
            <person name="Wang H."/>
            <person name="Twardziok S.O."/>
            <person name="Deal K.R."/>
            <person name="Huo N."/>
            <person name="Zhu T."/>
            <person name="Wang L."/>
            <person name="Wang Y."/>
            <person name="McGuire P.E."/>
            <person name="Liu S."/>
            <person name="Long H."/>
            <person name="Ramasamy R.K."/>
            <person name="Rodriguez J.C."/>
            <person name="Van S.L."/>
            <person name="Yuan L."/>
            <person name="Wang Z."/>
            <person name="Xia Z."/>
            <person name="Xiao L."/>
            <person name="Anderson O.D."/>
            <person name="Ouyang S."/>
            <person name="Liang Y."/>
            <person name="Zimin A.V."/>
            <person name="Pertea G."/>
            <person name="Qi P."/>
            <person name="Bennetzen J.L."/>
            <person name="Dai X."/>
            <person name="Dawson M.W."/>
            <person name="Muller H.G."/>
            <person name="Kugler K."/>
            <person name="Rivarola-Duarte L."/>
            <person name="Spannagl M."/>
            <person name="Mayer K.F.X."/>
            <person name="Lu F.H."/>
            <person name="Bevan M.W."/>
            <person name="Leroy P."/>
            <person name="Li P."/>
            <person name="You F.M."/>
            <person name="Sun Q."/>
            <person name="Liu Z."/>
            <person name="Lyons E."/>
            <person name="Wicker T."/>
            <person name="Salzberg S.L."/>
            <person name="Devos K.M."/>
            <person name="Dvorak J."/>
        </authorList>
    </citation>
    <scope>NUCLEOTIDE SEQUENCE [LARGE SCALE GENOMIC DNA]</scope>
    <source>
        <strain evidence="1">cv. AL8/78</strain>
    </source>
</reference>
<dbReference type="EnsemblPlants" id="AET2Gv20752700.4">
    <property type="protein sequence ID" value="AET2Gv20752700.4"/>
    <property type="gene ID" value="AET2Gv20752700"/>
</dbReference>
<proteinExistence type="predicted"/>
<sequence length="35" mass="3714">MGIRGSLLEGLGLSRLLVLCLRIWDYGAGLLVPSA</sequence>
<reference evidence="1" key="4">
    <citation type="submission" date="2019-03" db="UniProtKB">
        <authorList>
            <consortium name="EnsemblPlants"/>
        </authorList>
    </citation>
    <scope>IDENTIFICATION</scope>
</reference>
<accession>A0A453C6V2</accession>
<keyword evidence="2" id="KW-1185">Reference proteome</keyword>
<reference evidence="2" key="2">
    <citation type="journal article" date="2017" name="Nat. Plants">
        <title>The Aegilops tauschii genome reveals multiple impacts of transposons.</title>
        <authorList>
            <person name="Zhao G."/>
            <person name="Zou C."/>
            <person name="Li K."/>
            <person name="Wang K."/>
            <person name="Li T."/>
            <person name="Gao L."/>
            <person name="Zhang X."/>
            <person name="Wang H."/>
            <person name="Yang Z."/>
            <person name="Liu X."/>
            <person name="Jiang W."/>
            <person name="Mao L."/>
            <person name="Kong X."/>
            <person name="Jiao Y."/>
            <person name="Jia J."/>
        </authorList>
    </citation>
    <scope>NUCLEOTIDE SEQUENCE [LARGE SCALE GENOMIC DNA]</scope>
    <source>
        <strain evidence="2">cv. AL8/78</strain>
    </source>
</reference>
<dbReference type="Proteomes" id="UP000015105">
    <property type="component" value="Chromosome 2D"/>
</dbReference>
<reference evidence="2" key="1">
    <citation type="journal article" date="2014" name="Science">
        <title>Ancient hybridizations among the ancestral genomes of bread wheat.</title>
        <authorList>
            <consortium name="International Wheat Genome Sequencing Consortium,"/>
            <person name="Marcussen T."/>
            <person name="Sandve S.R."/>
            <person name="Heier L."/>
            <person name="Spannagl M."/>
            <person name="Pfeifer M."/>
            <person name="Jakobsen K.S."/>
            <person name="Wulff B.B."/>
            <person name="Steuernagel B."/>
            <person name="Mayer K.F."/>
            <person name="Olsen O.A."/>
        </authorList>
    </citation>
    <scope>NUCLEOTIDE SEQUENCE [LARGE SCALE GENOMIC DNA]</scope>
    <source>
        <strain evidence="2">cv. AL8/78</strain>
    </source>
</reference>
<reference evidence="1" key="5">
    <citation type="journal article" date="2021" name="G3 (Bethesda)">
        <title>Aegilops tauschii genome assembly Aet v5.0 features greater sequence contiguity and improved annotation.</title>
        <authorList>
            <person name="Wang L."/>
            <person name="Zhu T."/>
            <person name="Rodriguez J.C."/>
            <person name="Deal K.R."/>
            <person name="Dubcovsky J."/>
            <person name="McGuire P.E."/>
            <person name="Lux T."/>
            <person name="Spannagl M."/>
            <person name="Mayer K.F.X."/>
            <person name="Baldrich P."/>
            <person name="Meyers B.C."/>
            <person name="Huo N."/>
            <person name="Gu Y.Q."/>
            <person name="Zhou H."/>
            <person name="Devos K.M."/>
            <person name="Bennetzen J.L."/>
            <person name="Unver T."/>
            <person name="Budak H."/>
            <person name="Gulick P.J."/>
            <person name="Galiba G."/>
            <person name="Kalapos B."/>
            <person name="Nelson D.R."/>
            <person name="Li P."/>
            <person name="You F.M."/>
            <person name="Luo M.C."/>
            <person name="Dvorak J."/>
        </authorList>
    </citation>
    <scope>NUCLEOTIDE SEQUENCE [LARGE SCALE GENOMIC DNA]</scope>
    <source>
        <strain evidence="1">cv. AL8/78</strain>
    </source>
</reference>